<evidence type="ECO:0008006" key="3">
    <source>
        <dbReference type="Google" id="ProtNLM"/>
    </source>
</evidence>
<dbReference type="Pfam" id="PF11275">
    <property type="entry name" value="DUF3077"/>
    <property type="match status" value="1"/>
</dbReference>
<reference evidence="1 2" key="1">
    <citation type="submission" date="2016-10" db="EMBL/GenBank/DDBJ databases">
        <authorList>
            <person name="Varghese N."/>
            <person name="Submissions S."/>
        </authorList>
    </citation>
    <scope>NUCLEOTIDE SEQUENCE [LARGE SCALE GENOMIC DNA]</scope>
    <source>
        <strain evidence="1 2">BS3111</strain>
    </source>
</reference>
<evidence type="ECO:0000313" key="2">
    <source>
        <dbReference type="Proteomes" id="UP000183126"/>
    </source>
</evidence>
<dbReference type="Proteomes" id="UP000183126">
    <property type="component" value="Chromosome I"/>
</dbReference>
<sequence length="145" mass="16094">MQGLISAASLLISVVIQSVDAFLCPLFVLYGGCAWEALRLPSCLFSDSNLRTAAILSRNHRRCHLRRLRNKSHLKLFRVDAGVPLVEALEHASHVLYYAKMLSLEAAMDPRAERFAFASHYLGEMGKAIIDDLLLAMQPGSQTPQ</sequence>
<organism evidence="1 2">
    <name type="scientific">Pseudomonas trivialis</name>
    <dbReference type="NCBI Taxonomy" id="200450"/>
    <lineage>
        <taxon>Bacteria</taxon>
        <taxon>Pseudomonadati</taxon>
        <taxon>Pseudomonadota</taxon>
        <taxon>Gammaproteobacteria</taxon>
        <taxon>Pseudomonadales</taxon>
        <taxon>Pseudomonadaceae</taxon>
        <taxon>Pseudomonas</taxon>
    </lineage>
</organism>
<proteinExistence type="predicted"/>
<keyword evidence="2" id="KW-1185">Reference proteome</keyword>
<accession>A0ABY0U4G3</accession>
<evidence type="ECO:0000313" key="1">
    <source>
        <dbReference type="EMBL" id="SDS04853.1"/>
    </source>
</evidence>
<dbReference type="InterPro" id="IPR021427">
    <property type="entry name" value="DUF3077"/>
</dbReference>
<name>A0ABY0U4G3_9PSED</name>
<protein>
    <recommendedName>
        <fullName evidence="3">DUF3077 domain-containing protein</fullName>
    </recommendedName>
</protein>
<gene>
    <name evidence="1" type="ORF">SAMN04490205_1294</name>
</gene>
<dbReference type="EMBL" id="LT629760">
    <property type="protein sequence ID" value="SDS04853.1"/>
    <property type="molecule type" value="Genomic_DNA"/>
</dbReference>